<dbReference type="GO" id="GO:0003677">
    <property type="term" value="F:DNA binding"/>
    <property type="evidence" value="ECO:0007669"/>
    <property type="project" value="TreeGrafter"/>
</dbReference>
<dbReference type="PANTHER" id="PTHR28027:SF2">
    <property type="entry name" value="TRANSCRIPTIONAL REGULATOR MIT1"/>
    <property type="match status" value="1"/>
</dbReference>
<accession>A0A2P5ICS4</accession>
<dbReference type="Proteomes" id="UP000094444">
    <property type="component" value="Unassembled WGS sequence"/>
</dbReference>
<feature type="compositionally biased region" description="Low complexity" evidence="2">
    <location>
        <begin position="13"/>
        <end position="45"/>
    </location>
</feature>
<feature type="region of interest" description="Disordered" evidence="2">
    <location>
        <begin position="1"/>
        <end position="52"/>
    </location>
</feature>
<dbReference type="PANTHER" id="PTHR28027">
    <property type="entry name" value="TRANSCRIPTIONAL REGULATOR MIT1"/>
    <property type="match status" value="1"/>
</dbReference>
<dbReference type="Pfam" id="PF09729">
    <property type="entry name" value="Gti1_Pac2"/>
    <property type="match status" value="1"/>
</dbReference>
<reference evidence="3" key="1">
    <citation type="submission" date="2017-09" db="EMBL/GenBank/DDBJ databases">
        <title>Polyketide synthases of a Diaporthe helianthi virulent isolate.</title>
        <authorList>
            <person name="Baroncelli R."/>
        </authorList>
    </citation>
    <scope>NUCLEOTIDE SEQUENCE [LARGE SCALE GENOMIC DNA]</scope>
    <source>
        <strain evidence="3">7/96</strain>
    </source>
</reference>
<gene>
    <name evidence="3" type="ORF">DHEL01_v201319</name>
</gene>
<proteinExistence type="inferred from homology"/>
<dbReference type="InterPro" id="IPR018608">
    <property type="entry name" value="Gti1/Pac2"/>
</dbReference>
<sequence length="322" mass="35206">MVIRACQKHPDISSSYPHPTTTPTTSISTSVNTTNTNTNTSTTAPPTRPRHSRTAYQIPTDQAGHPEPPMPDPVIAATYRGHVASTQDALIVIEACLRGILYHTCRRPRASEESSLAKSGNIFVYESRSSGIRNWEDGITWSTPQRVGNFEVCRQLSSTSGRSRSSGNHSSAGKLCRKSISVTVRGITHHLVAYFSSRDFTSNTLLTPSADFGLADIIPRPELYSQGFRAPLDEDDRDEARAMLKPQLISISAWDKLQLVDGRRAIRIAHYVYSRVAWGSGRQNRTTETASVATITITTSIRNIGVATTTNTAASSVRNSAF</sequence>
<evidence type="ECO:0000313" key="3">
    <source>
        <dbReference type="EMBL" id="POS80303.1"/>
    </source>
</evidence>
<keyword evidence="4" id="KW-1185">Reference proteome</keyword>
<comment type="similarity">
    <text evidence="1">Belongs to the MIT1/WOR1 family.</text>
</comment>
<protein>
    <submittedName>
        <fullName evidence="3">Gti1/Pac2 family protein</fullName>
    </submittedName>
</protein>
<dbReference type="OrthoDB" id="5319641at2759"/>
<organism evidence="3 4">
    <name type="scientific">Diaporthe helianthi</name>
    <dbReference type="NCBI Taxonomy" id="158607"/>
    <lineage>
        <taxon>Eukaryota</taxon>
        <taxon>Fungi</taxon>
        <taxon>Dikarya</taxon>
        <taxon>Ascomycota</taxon>
        <taxon>Pezizomycotina</taxon>
        <taxon>Sordariomycetes</taxon>
        <taxon>Sordariomycetidae</taxon>
        <taxon>Diaporthales</taxon>
        <taxon>Diaporthaceae</taxon>
        <taxon>Diaporthe</taxon>
    </lineage>
</organism>
<name>A0A2P5ICS4_DIAHE</name>
<evidence type="ECO:0000313" key="4">
    <source>
        <dbReference type="Proteomes" id="UP000094444"/>
    </source>
</evidence>
<evidence type="ECO:0000256" key="2">
    <source>
        <dbReference type="SAM" id="MobiDB-lite"/>
    </source>
</evidence>
<dbReference type="AlphaFoldDB" id="A0A2P5ICS4"/>
<evidence type="ECO:0000256" key="1">
    <source>
        <dbReference type="ARBA" id="ARBA00008359"/>
    </source>
</evidence>
<dbReference type="InParanoid" id="A0A2P5ICS4"/>
<dbReference type="EMBL" id="MAVT02000059">
    <property type="protein sequence ID" value="POS80303.1"/>
    <property type="molecule type" value="Genomic_DNA"/>
</dbReference>
<comment type="caution">
    <text evidence="3">The sequence shown here is derived from an EMBL/GenBank/DDBJ whole genome shotgun (WGS) entry which is preliminary data.</text>
</comment>